<name>A0A8S5V427_9CAUD</name>
<organism evidence="1">
    <name type="scientific">Siphoviridae sp. cteDy1</name>
    <dbReference type="NCBI Taxonomy" id="2825587"/>
    <lineage>
        <taxon>Viruses</taxon>
        <taxon>Duplodnaviria</taxon>
        <taxon>Heunggongvirae</taxon>
        <taxon>Uroviricota</taxon>
        <taxon>Caudoviricetes</taxon>
    </lineage>
</organism>
<protein>
    <submittedName>
        <fullName evidence="1">Uncharacterized protein</fullName>
    </submittedName>
</protein>
<evidence type="ECO:0000313" key="1">
    <source>
        <dbReference type="EMBL" id="DAG01452.1"/>
    </source>
</evidence>
<sequence>MLNWKNLNGKKYLHFVPDEECTCIYVDVPIRAILYEGYKTCLISSGDFIILKPIGQKSFSLKSEYSGVLTYMAKEWEMHGVLFSDAESDLLYIDMSESSIMEYKKWIDELENRRAINKREASCKETKARLRKGCTARVNG</sequence>
<proteinExistence type="predicted"/>
<accession>A0A8S5V427</accession>
<reference evidence="1" key="1">
    <citation type="journal article" date="2021" name="Proc. Natl. Acad. Sci. U.S.A.">
        <title>A Catalog of Tens of Thousands of Viruses from Human Metagenomes Reveals Hidden Associations with Chronic Diseases.</title>
        <authorList>
            <person name="Tisza M.J."/>
            <person name="Buck C.B."/>
        </authorList>
    </citation>
    <scope>NUCLEOTIDE SEQUENCE</scope>
    <source>
        <strain evidence="1">CteDy1</strain>
    </source>
</reference>
<dbReference type="EMBL" id="BK016192">
    <property type="protein sequence ID" value="DAG01452.1"/>
    <property type="molecule type" value="Genomic_DNA"/>
</dbReference>